<protein>
    <submittedName>
        <fullName evidence="2">Cupin domain-containing protein</fullName>
    </submittedName>
</protein>
<evidence type="ECO:0000313" key="3">
    <source>
        <dbReference type="Proteomes" id="UP000321249"/>
    </source>
</evidence>
<dbReference type="AlphaFoldDB" id="A0A5C6TQS2"/>
<gene>
    <name evidence="2" type="ORF">FRZ32_02180</name>
</gene>
<keyword evidence="3" id="KW-1185">Reference proteome</keyword>
<sequence>MEMSVPQRPQIGSLPLRFGYSPADQAVWRKGDGSGLEYRSLGLADASQGLLDAQLVRAAKAGVRQGWYDPSDEFHYLQVLAGSLTLRTWDGERLTLTVGDAVVQPPFTLNPDVYEYSDDYEALEFASKGSFEHIDRFREKHGLTRTSEAPKEAVITHDTPETYITGDGPRSFFTYRDLGATAASNRRMHIHVVGIADQPPGGTGWHTHSMDQFFMPITGWLDIWVEGLGKVRMKRGDAMFIPAGIRHNVTEFTRDYTVVEACIPTDYDTLDATDPAQD</sequence>
<name>A0A5C6TQS2_9SPHN</name>
<evidence type="ECO:0000313" key="2">
    <source>
        <dbReference type="EMBL" id="TXC62569.1"/>
    </source>
</evidence>
<dbReference type="Gene3D" id="2.60.120.10">
    <property type="entry name" value="Jelly Rolls"/>
    <property type="match status" value="2"/>
</dbReference>
<comment type="caution">
    <text evidence="2">The sequence shown here is derived from an EMBL/GenBank/DDBJ whole genome shotgun (WGS) entry which is preliminary data.</text>
</comment>
<accession>A0A5C6TQS2</accession>
<evidence type="ECO:0000259" key="1">
    <source>
        <dbReference type="Pfam" id="PF07883"/>
    </source>
</evidence>
<dbReference type="InterPro" id="IPR013096">
    <property type="entry name" value="Cupin_2"/>
</dbReference>
<organism evidence="2 3">
    <name type="scientific">Allosphingosinicella ginsenosidimutans</name>
    <dbReference type="NCBI Taxonomy" id="1176539"/>
    <lineage>
        <taxon>Bacteria</taxon>
        <taxon>Pseudomonadati</taxon>
        <taxon>Pseudomonadota</taxon>
        <taxon>Alphaproteobacteria</taxon>
        <taxon>Sphingomonadales</taxon>
        <taxon>Sphingomonadaceae</taxon>
        <taxon>Allosphingosinicella</taxon>
    </lineage>
</organism>
<dbReference type="Proteomes" id="UP000321249">
    <property type="component" value="Unassembled WGS sequence"/>
</dbReference>
<dbReference type="Pfam" id="PF07883">
    <property type="entry name" value="Cupin_2"/>
    <property type="match status" value="1"/>
</dbReference>
<dbReference type="InterPro" id="IPR011051">
    <property type="entry name" value="RmlC_Cupin_sf"/>
</dbReference>
<proteinExistence type="predicted"/>
<feature type="domain" description="Cupin type-2" evidence="1">
    <location>
        <begin position="199"/>
        <end position="249"/>
    </location>
</feature>
<dbReference type="EMBL" id="VOQQ01000001">
    <property type="protein sequence ID" value="TXC62569.1"/>
    <property type="molecule type" value="Genomic_DNA"/>
</dbReference>
<reference evidence="2 3" key="1">
    <citation type="journal article" date="2015" name="J. Microbiol.">
        <title>Sphingosinicella ginsenosidimutans sp. nov., with ginsenoside converting activity.</title>
        <authorList>
            <person name="Kim J.K."/>
            <person name="Kang M.S."/>
            <person name="Park S.C."/>
            <person name="Kim K.M."/>
            <person name="Choi K."/>
            <person name="Yoon M.H."/>
            <person name="Im W.T."/>
        </authorList>
    </citation>
    <scope>NUCLEOTIDE SEQUENCE [LARGE SCALE GENOMIC DNA]</scope>
    <source>
        <strain evidence="2 3">BS-11</strain>
    </source>
</reference>
<dbReference type="InterPro" id="IPR014710">
    <property type="entry name" value="RmlC-like_jellyroll"/>
</dbReference>
<dbReference type="SUPFAM" id="SSF51182">
    <property type="entry name" value="RmlC-like cupins"/>
    <property type="match status" value="2"/>
</dbReference>